<dbReference type="EMBL" id="CAIIXF020000011">
    <property type="protein sequence ID" value="CAH1798515.1"/>
    <property type="molecule type" value="Genomic_DNA"/>
</dbReference>
<organism evidence="1 2">
    <name type="scientific">Owenia fusiformis</name>
    <name type="common">Polychaete worm</name>
    <dbReference type="NCBI Taxonomy" id="6347"/>
    <lineage>
        <taxon>Eukaryota</taxon>
        <taxon>Metazoa</taxon>
        <taxon>Spiralia</taxon>
        <taxon>Lophotrochozoa</taxon>
        <taxon>Annelida</taxon>
        <taxon>Polychaeta</taxon>
        <taxon>Sedentaria</taxon>
        <taxon>Canalipalpata</taxon>
        <taxon>Sabellida</taxon>
        <taxon>Oweniida</taxon>
        <taxon>Oweniidae</taxon>
        <taxon>Owenia</taxon>
    </lineage>
</organism>
<dbReference type="Proteomes" id="UP000749559">
    <property type="component" value="Unassembled WGS sequence"/>
</dbReference>
<reference evidence="1" key="1">
    <citation type="submission" date="2022-03" db="EMBL/GenBank/DDBJ databases">
        <authorList>
            <person name="Martin C."/>
        </authorList>
    </citation>
    <scope>NUCLEOTIDE SEQUENCE</scope>
</reference>
<comment type="caution">
    <text evidence="1">The sequence shown here is derived from an EMBL/GenBank/DDBJ whole genome shotgun (WGS) entry which is preliminary data.</text>
</comment>
<dbReference type="AlphaFoldDB" id="A0A8J1XKC2"/>
<dbReference type="OrthoDB" id="6314933at2759"/>
<evidence type="ECO:0000313" key="1">
    <source>
        <dbReference type="EMBL" id="CAH1798515.1"/>
    </source>
</evidence>
<proteinExistence type="predicted"/>
<sequence length="186" mass="21264">MRLFSCLIVAVMHVYSGAVIDASHCVRKCTVDDSTDECWTQSLAYFTSAMHDAVRDYASALITIGRWRERNHDVVPVNFEKSLIYDIAMRDLEPLSKQDLLEVYTLILNKTIHAYGHFTQEEAVHLPSFQCPIPCNYDNTLWITLFGLMVAILMCVLLVIGCYMWKNYDAQKPGGPLIQMTRYQGD</sequence>
<evidence type="ECO:0000313" key="2">
    <source>
        <dbReference type="Proteomes" id="UP000749559"/>
    </source>
</evidence>
<protein>
    <submittedName>
        <fullName evidence="1">Uncharacterized protein</fullName>
    </submittedName>
</protein>
<name>A0A8J1XKC2_OWEFU</name>
<gene>
    <name evidence="1" type="ORF">OFUS_LOCUS22658</name>
</gene>
<keyword evidence="2" id="KW-1185">Reference proteome</keyword>
<accession>A0A8J1XKC2</accession>